<dbReference type="Proteomes" id="UP000008635">
    <property type="component" value="Chromosome"/>
</dbReference>
<gene>
    <name evidence="4" type="ordered locus">Deima_3083</name>
</gene>
<keyword evidence="1 2" id="KW-0732">Signal</keyword>
<evidence type="ECO:0000256" key="2">
    <source>
        <dbReference type="SAM" id="SignalP"/>
    </source>
</evidence>
<dbReference type="EMBL" id="CP002454">
    <property type="protein sequence ID" value="ADV68712.1"/>
    <property type="molecule type" value="Genomic_DNA"/>
</dbReference>
<dbReference type="GO" id="GO:0009279">
    <property type="term" value="C:cell outer membrane"/>
    <property type="evidence" value="ECO:0007669"/>
    <property type="project" value="TreeGrafter"/>
</dbReference>
<dbReference type="GO" id="GO:0015920">
    <property type="term" value="P:lipopolysaccharide transport"/>
    <property type="evidence" value="ECO:0007669"/>
    <property type="project" value="TreeGrafter"/>
</dbReference>
<feature type="chain" id="PRO_5003228533" description="Organic solvent tolerance-like N-terminal domain-containing protein" evidence="2">
    <location>
        <begin position="20"/>
        <end position="298"/>
    </location>
</feature>
<dbReference type="PANTHER" id="PTHR36504:SF1">
    <property type="entry name" value="LIPOPOLYSACCHARIDE EXPORT SYSTEM PROTEIN LPTA"/>
    <property type="match status" value="1"/>
</dbReference>
<dbReference type="RefSeq" id="WP_013558215.1">
    <property type="nucleotide sequence ID" value="NC_014958.1"/>
</dbReference>
<reference evidence="5" key="2">
    <citation type="submission" date="2011-01" db="EMBL/GenBank/DDBJ databases">
        <title>The complete genome of Deinococcus maricopensis DSM 21211.</title>
        <authorList>
            <consortium name="US DOE Joint Genome Institute (JGI-PGF)"/>
            <person name="Lucas S."/>
            <person name="Copeland A."/>
            <person name="Lapidus A."/>
            <person name="Goodwin L."/>
            <person name="Pitluck S."/>
            <person name="Kyrpides N."/>
            <person name="Mavromatis K."/>
            <person name="Pagani I."/>
            <person name="Ivanova N."/>
            <person name="Ovchinnikova G."/>
            <person name="Zeytun A."/>
            <person name="Detter J.C."/>
            <person name="Han C."/>
            <person name="Land M."/>
            <person name="Hauser L."/>
            <person name="Markowitz V."/>
            <person name="Cheng J.-F."/>
            <person name="Hugenholtz P."/>
            <person name="Woyke T."/>
            <person name="Wu D."/>
            <person name="Pukall R."/>
            <person name="Gehrich-Schroeter G."/>
            <person name="Brambilla E."/>
            <person name="Klenk H.-P."/>
            <person name="Eisen J.A."/>
        </authorList>
    </citation>
    <scope>NUCLEOTIDE SEQUENCE [LARGE SCALE GENOMIC DNA]</scope>
    <source>
        <strain evidence="5">DSM 21211 / LMG 22137 / NRRL B-23946 / LB-34</strain>
    </source>
</reference>
<organism evidence="4 5">
    <name type="scientific">Deinococcus maricopensis (strain DSM 21211 / LMG 22137 / NRRL B-23946 / LB-34)</name>
    <dbReference type="NCBI Taxonomy" id="709986"/>
    <lineage>
        <taxon>Bacteria</taxon>
        <taxon>Thermotogati</taxon>
        <taxon>Deinococcota</taxon>
        <taxon>Deinococci</taxon>
        <taxon>Deinococcales</taxon>
        <taxon>Deinococcaceae</taxon>
        <taxon>Deinococcus</taxon>
    </lineage>
</organism>
<dbReference type="PANTHER" id="PTHR36504">
    <property type="entry name" value="LIPOPOLYSACCHARIDE EXPORT SYSTEM PROTEIN LPTA"/>
    <property type="match status" value="1"/>
</dbReference>
<dbReference type="GO" id="GO:0030288">
    <property type="term" value="C:outer membrane-bounded periplasmic space"/>
    <property type="evidence" value="ECO:0007669"/>
    <property type="project" value="TreeGrafter"/>
</dbReference>
<dbReference type="HOGENOM" id="CLU_065814_0_0_0"/>
<dbReference type="eggNOG" id="COG1452">
    <property type="taxonomic scope" value="Bacteria"/>
</dbReference>
<dbReference type="Pfam" id="PF03968">
    <property type="entry name" value="LptD_N"/>
    <property type="match status" value="1"/>
</dbReference>
<keyword evidence="5" id="KW-1185">Reference proteome</keyword>
<dbReference type="InterPro" id="IPR005653">
    <property type="entry name" value="OstA-like_N"/>
</dbReference>
<evidence type="ECO:0000256" key="1">
    <source>
        <dbReference type="ARBA" id="ARBA00022729"/>
    </source>
</evidence>
<feature type="signal peptide" evidence="2">
    <location>
        <begin position="1"/>
        <end position="19"/>
    </location>
</feature>
<proteinExistence type="predicted"/>
<evidence type="ECO:0000313" key="4">
    <source>
        <dbReference type="EMBL" id="ADV68712.1"/>
    </source>
</evidence>
<sequence length="298" mass="31174" precursor="true">MMKRTAVLTALTLTGATLAATADRILKFESKIFQGDLRNGPWTFTGKPGAPVKANVSTLGITAQKAVLSAPSGTPITSAEGKRNATFDGSVVVTRGRLTAKGGSLTYSEADGQGVLKNNPSAVFVPDKTDGGDPVNISAQAMSLDVDNNISTSTGGVKLVNGNQTGASDKLVFDETKELGAFTGNVRMNRAAKGSQKELVITGTEARILTKGKLMYVRGGVKLVQGDVTTTGNAMYYDDKKNVAYVIGNAVSVDAKNKTTVKAPASGALEQRTDLARVRTLPGGFKIPEDQFRVTGEK</sequence>
<dbReference type="Gene3D" id="2.60.450.10">
    <property type="entry name" value="Lipopolysaccharide (LPS) transport protein A like domain"/>
    <property type="match status" value="1"/>
</dbReference>
<dbReference type="KEGG" id="dmr:Deima_3083"/>
<evidence type="ECO:0000259" key="3">
    <source>
        <dbReference type="Pfam" id="PF03968"/>
    </source>
</evidence>
<feature type="domain" description="Organic solvent tolerance-like N-terminal" evidence="3">
    <location>
        <begin position="136"/>
        <end position="259"/>
    </location>
</feature>
<reference evidence="4 5" key="1">
    <citation type="journal article" date="2011" name="Stand. Genomic Sci.">
        <title>Complete genome sequence of Deinococcus maricopensis type strain (LB-34).</title>
        <authorList>
            <person name="Pukall R."/>
            <person name="Zeytun A."/>
            <person name="Lucas S."/>
            <person name="Lapidus A."/>
            <person name="Hammon N."/>
            <person name="Deshpande S."/>
            <person name="Nolan M."/>
            <person name="Cheng J.F."/>
            <person name="Pitluck S."/>
            <person name="Liolios K."/>
            <person name="Pagani I."/>
            <person name="Mikhailova N."/>
            <person name="Ivanova N."/>
            <person name="Mavromatis K."/>
            <person name="Pati A."/>
            <person name="Tapia R."/>
            <person name="Han C."/>
            <person name="Goodwin L."/>
            <person name="Chen A."/>
            <person name="Palaniappan K."/>
            <person name="Land M."/>
            <person name="Hauser L."/>
            <person name="Chang Y.J."/>
            <person name="Jeffries C.D."/>
            <person name="Brambilla E.M."/>
            <person name="Rohde M."/>
            <person name="Goker M."/>
            <person name="Detter J.C."/>
            <person name="Woyke T."/>
            <person name="Bristow J."/>
            <person name="Eisen J.A."/>
            <person name="Markowitz V."/>
            <person name="Hugenholtz P."/>
            <person name="Kyrpides N.C."/>
            <person name="Klenk H.P."/>
        </authorList>
    </citation>
    <scope>NUCLEOTIDE SEQUENCE [LARGE SCALE GENOMIC DNA]</scope>
    <source>
        <strain evidence="5">DSM 21211 / LMG 22137 / NRRL B-23946 / LB-34</strain>
    </source>
</reference>
<dbReference type="GO" id="GO:0017089">
    <property type="term" value="F:glycolipid transfer activity"/>
    <property type="evidence" value="ECO:0007669"/>
    <property type="project" value="TreeGrafter"/>
</dbReference>
<name>E8UC51_DEIML</name>
<protein>
    <recommendedName>
        <fullName evidence="3">Organic solvent tolerance-like N-terminal domain-containing protein</fullName>
    </recommendedName>
</protein>
<accession>E8UC51</accession>
<dbReference type="InterPro" id="IPR052037">
    <property type="entry name" value="LPS_export_LptA"/>
</dbReference>
<dbReference type="AlphaFoldDB" id="E8UC51"/>
<dbReference type="STRING" id="709986.Deima_3083"/>
<evidence type="ECO:0000313" key="5">
    <source>
        <dbReference type="Proteomes" id="UP000008635"/>
    </source>
</evidence>